<protein>
    <submittedName>
        <fullName evidence="1">Uncharacterized protein</fullName>
    </submittedName>
</protein>
<organism evidence="1 2">
    <name type="scientific">Vermiconidia calcicola</name>
    <dbReference type="NCBI Taxonomy" id="1690605"/>
    <lineage>
        <taxon>Eukaryota</taxon>
        <taxon>Fungi</taxon>
        <taxon>Dikarya</taxon>
        <taxon>Ascomycota</taxon>
        <taxon>Pezizomycotina</taxon>
        <taxon>Dothideomycetes</taxon>
        <taxon>Dothideomycetidae</taxon>
        <taxon>Mycosphaerellales</taxon>
        <taxon>Extremaceae</taxon>
        <taxon>Vermiconidia</taxon>
    </lineage>
</organism>
<proteinExistence type="predicted"/>
<evidence type="ECO:0000313" key="1">
    <source>
        <dbReference type="EMBL" id="KAK3680319.1"/>
    </source>
</evidence>
<reference evidence="1" key="1">
    <citation type="submission" date="2023-07" db="EMBL/GenBank/DDBJ databases">
        <title>Black Yeasts Isolated from many extreme environments.</title>
        <authorList>
            <person name="Coleine C."/>
            <person name="Stajich J.E."/>
            <person name="Selbmann L."/>
        </authorList>
    </citation>
    <scope>NUCLEOTIDE SEQUENCE</scope>
    <source>
        <strain evidence="1">CCFEE 5714</strain>
    </source>
</reference>
<gene>
    <name evidence="1" type="ORF">LTR37_021344</name>
</gene>
<dbReference type="EMBL" id="JAUTXU010000477">
    <property type="protein sequence ID" value="KAK3680319.1"/>
    <property type="molecule type" value="Genomic_DNA"/>
</dbReference>
<dbReference type="Proteomes" id="UP001281147">
    <property type="component" value="Unassembled WGS sequence"/>
</dbReference>
<name>A0ACC3M8W0_9PEZI</name>
<evidence type="ECO:0000313" key="2">
    <source>
        <dbReference type="Proteomes" id="UP001281147"/>
    </source>
</evidence>
<accession>A0ACC3M8W0</accession>
<keyword evidence="2" id="KW-1185">Reference proteome</keyword>
<sequence length="82" mass="9466">MPATRQIQALQLRSLCTVNYWRAKDMFSKAVAICNSLKEDDTIHKYHDHTAAMLAEPEQVWKKRWAAEGREPPTEEAGEIRP</sequence>
<comment type="caution">
    <text evidence="1">The sequence shown here is derived from an EMBL/GenBank/DDBJ whole genome shotgun (WGS) entry which is preliminary data.</text>
</comment>